<reference evidence="1" key="1">
    <citation type="submission" date="2023-10" db="EMBL/GenBank/DDBJ databases">
        <authorList>
            <person name="Rodriguez Cubillos JULIANA M."/>
            <person name="De Vega J."/>
        </authorList>
    </citation>
    <scope>NUCLEOTIDE SEQUENCE</scope>
</reference>
<accession>A0ACB0KY18</accession>
<protein>
    <submittedName>
        <fullName evidence="1">Uncharacterized protein</fullName>
    </submittedName>
</protein>
<comment type="caution">
    <text evidence="1">The sequence shown here is derived from an EMBL/GenBank/DDBJ whole genome shotgun (WGS) entry which is preliminary data.</text>
</comment>
<sequence>MAGIDMHIEKIQSLLLPELPTVRMIGIWGMGGIGKTTIASAVFEKLATQFNYKIIILNVQQEIERVGLDHVKSKYLSKLPGEDITSSENNFSFDPRLKRTKVLLVFDDVKDSDQRKDLIGTHSNFGHGSRIIVTSRDKQVLENANADEIYQVRELDYQDSLQLFCLFAFKQNNPKESFVSLTEKVLDYAKGLPLALKVMGSLLYGKAKELWESQLQKLKKLPDLKIFRLLKLSYDPLDDDQKDIFLDIACFYRESENVVALTLDSCGLSAYIGMDVLEDRCLISISKGRVWMHYLIQEMGHGIVRLQCVDDPGKRSRLWKPNDIYDVLSRNKALPNLKRLNLSYSKKLIAVPDLSFSPNIEEVILSSCVSLTQVNSSSFLNNLYILCIEGCTELKSIDILCNILSRQSGLVTLTDCHNRETLLISSKTDHVVQFTHCYRYYKFERMKSCCGETEIEMNGEGDYEIRESFSDTVTSINDFYWLDISKCESLTCLPAELLKLKFLRRLSFSGCLKLEELPEIEETMENLKCLILDKTAIKELPSSLHHLVGLKN</sequence>
<keyword evidence="2" id="KW-1185">Reference proteome</keyword>
<proteinExistence type="predicted"/>
<evidence type="ECO:0000313" key="2">
    <source>
        <dbReference type="Proteomes" id="UP001177021"/>
    </source>
</evidence>
<name>A0ACB0KY18_TRIPR</name>
<dbReference type="EMBL" id="CASHSV030000409">
    <property type="protein sequence ID" value="CAJ2662044.1"/>
    <property type="molecule type" value="Genomic_DNA"/>
</dbReference>
<organism evidence="1 2">
    <name type="scientific">Trifolium pratense</name>
    <name type="common">Red clover</name>
    <dbReference type="NCBI Taxonomy" id="57577"/>
    <lineage>
        <taxon>Eukaryota</taxon>
        <taxon>Viridiplantae</taxon>
        <taxon>Streptophyta</taxon>
        <taxon>Embryophyta</taxon>
        <taxon>Tracheophyta</taxon>
        <taxon>Spermatophyta</taxon>
        <taxon>Magnoliopsida</taxon>
        <taxon>eudicotyledons</taxon>
        <taxon>Gunneridae</taxon>
        <taxon>Pentapetalae</taxon>
        <taxon>rosids</taxon>
        <taxon>fabids</taxon>
        <taxon>Fabales</taxon>
        <taxon>Fabaceae</taxon>
        <taxon>Papilionoideae</taxon>
        <taxon>50 kb inversion clade</taxon>
        <taxon>NPAAA clade</taxon>
        <taxon>Hologalegina</taxon>
        <taxon>IRL clade</taxon>
        <taxon>Trifolieae</taxon>
        <taxon>Trifolium</taxon>
    </lineage>
</organism>
<evidence type="ECO:0000313" key="1">
    <source>
        <dbReference type="EMBL" id="CAJ2662044.1"/>
    </source>
</evidence>
<gene>
    <name evidence="1" type="ORF">MILVUS5_LOCUS27665</name>
</gene>
<dbReference type="Proteomes" id="UP001177021">
    <property type="component" value="Unassembled WGS sequence"/>
</dbReference>